<dbReference type="Proteomes" id="UP001595453">
    <property type="component" value="Unassembled WGS sequence"/>
</dbReference>
<dbReference type="Pfam" id="PF01797">
    <property type="entry name" value="Y1_Tnp"/>
    <property type="match status" value="1"/>
</dbReference>
<dbReference type="PANTHER" id="PTHR36966">
    <property type="entry name" value="REP-ASSOCIATED TYROSINE TRANSPOSASE"/>
    <property type="match status" value="1"/>
</dbReference>
<dbReference type="RefSeq" id="WP_377124292.1">
    <property type="nucleotide sequence ID" value="NZ_JBHRSD010000017.1"/>
</dbReference>
<protein>
    <submittedName>
        <fullName evidence="2">Transposase</fullName>
    </submittedName>
</protein>
<dbReference type="SUPFAM" id="SSF143422">
    <property type="entry name" value="Transposase IS200-like"/>
    <property type="match status" value="1"/>
</dbReference>
<evidence type="ECO:0000313" key="3">
    <source>
        <dbReference type="Proteomes" id="UP001595453"/>
    </source>
</evidence>
<dbReference type="EMBL" id="JBHRSD010000017">
    <property type="protein sequence ID" value="MFC3033131.1"/>
    <property type="molecule type" value="Genomic_DNA"/>
</dbReference>
<name>A0ABV7CL03_9GAMM</name>
<comment type="caution">
    <text evidence="2">The sequence shown here is derived from an EMBL/GenBank/DDBJ whole genome shotgun (WGS) entry which is preliminary data.</text>
</comment>
<gene>
    <name evidence="2" type="ORF">ACFOEE_11425</name>
</gene>
<dbReference type="PANTHER" id="PTHR36966:SF1">
    <property type="entry name" value="REP-ASSOCIATED TYROSINE TRANSPOSASE"/>
    <property type="match status" value="1"/>
</dbReference>
<dbReference type="InterPro" id="IPR036515">
    <property type="entry name" value="Transposase_17_sf"/>
</dbReference>
<dbReference type="Gene3D" id="3.30.70.1290">
    <property type="entry name" value="Transposase IS200-like"/>
    <property type="match status" value="1"/>
</dbReference>
<sequence length="149" mass="17475">MYRSHLLRVGRRSIPYHAYLLTFVCAQRRNHFDSLEFNRVVVNQIYRQCEESGVCLIAYVLMPDHCHLLIQLDKTTELSDFVKKVKGNVAKEARPYLAGARLWQSGFHERCIRCEVDLVVAARYVVANPLRKKLVDKIGQFPYWNCIYL</sequence>
<accession>A0ABV7CL03</accession>
<organism evidence="2 3">
    <name type="scientific">Pseudoalteromonas fenneropenaei</name>
    <dbReference type="NCBI Taxonomy" id="1737459"/>
    <lineage>
        <taxon>Bacteria</taxon>
        <taxon>Pseudomonadati</taxon>
        <taxon>Pseudomonadota</taxon>
        <taxon>Gammaproteobacteria</taxon>
        <taxon>Alteromonadales</taxon>
        <taxon>Pseudoalteromonadaceae</taxon>
        <taxon>Pseudoalteromonas</taxon>
    </lineage>
</organism>
<feature type="domain" description="Transposase IS200-like" evidence="1">
    <location>
        <begin position="14"/>
        <end position="128"/>
    </location>
</feature>
<keyword evidence="3" id="KW-1185">Reference proteome</keyword>
<proteinExistence type="predicted"/>
<reference evidence="3" key="1">
    <citation type="journal article" date="2019" name="Int. J. Syst. Evol. Microbiol.">
        <title>The Global Catalogue of Microorganisms (GCM) 10K type strain sequencing project: providing services to taxonomists for standard genome sequencing and annotation.</title>
        <authorList>
            <consortium name="The Broad Institute Genomics Platform"/>
            <consortium name="The Broad Institute Genome Sequencing Center for Infectious Disease"/>
            <person name="Wu L."/>
            <person name="Ma J."/>
        </authorList>
    </citation>
    <scope>NUCLEOTIDE SEQUENCE [LARGE SCALE GENOMIC DNA]</scope>
    <source>
        <strain evidence="3">KCTC 42730</strain>
    </source>
</reference>
<evidence type="ECO:0000313" key="2">
    <source>
        <dbReference type="EMBL" id="MFC3033131.1"/>
    </source>
</evidence>
<evidence type="ECO:0000259" key="1">
    <source>
        <dbReference type="SMART" id="SM01321"/>
    </source>
</evidence>
<dbReference type="InterPro" id="IPR002686">
    <property type="entry name" value="Transposase_17"/>
</dbReference>
<dbReference type="SMART" id="SM01321">
    <property type="entry name" value="Y1_Tnp"/>
    <property type="match status" value="1"/>
</dbReference>
<dbReference type="InterPro" id="IPR052715">
    <property type="entry name" value="RAYT_transposase"/>
</dbReference>
<dbReference type="NCBIfam" id="NF047646">
    <property type="entry name" value="REP_Tyr_transpos"/>
    <property type="match status" value="1"/>
</dbReference>